<gene>
    <name evidence="4" type="ORF">EMQ25_08910</name>
</gene>
<dbReference type="AlphaFoldDB" id="A0A433XAC3"/>
<dbReference type="Pfam" id="PF13547">
    <property type="entry name" value="GTA_TIM"/>
    <property type="match status" value="1"/>
</dbReference>
<comment type="caution">
    <text evidence="4">The sequence shown here is derived from an EMBL/GenBank/DDBJ whole genome shotgun (WGS) entry which is preliminary data.</text>
</comment>
<dbReference type="Proteomes" id="UP000281547">
    <property type="component" value="Unassembled WGS sequence"/>
</dbReference>
<name>A0A433XAC3_9HYPH</name>
<evidence type="ECO:0000313" key="5">
    <source>
        <dbReference type="Proteomes" id="UP000281547"/>
    </source>
</evidence>
<reference evidence="4 5" key="1">
    <citation type="journal article" date="2016" name="Int. J. Syst. Evol. Microbiol.">
        <title>Arsenicitalea aurantiaca gen. nov., sp. nov., a new member of the family Hyphomicrobiaceae, isolated from high-arsenic sediment.</title>
        <authorList>
            <person name="Mu Y."/>
            <person name="Zhou L."/>
            <person name="Zeng X.C."/>
            <person name="Liu L."/>
            <person name="Pan Y."/>
            <person name="Chen X."/>
            <person name="Wang J."/>
            <person name="Li S."/>
            <person name="Li W.J."/>
            <person name="Wang Y."/>
        </authorList>
    </citation>
    <scope>NUCLEOTIDE SEQUENCE [LARGE SCALE GENOMIC DNA]</scope>
    <source>
        <strain evidence="4 5">42-50</strain>
    </source>
</reference>
<keyword evidence="5" id="KW-1185">Reference proteome</keyword>
<evidence type="ECO:0000259" key="3">
    <source>
        <dbReference type="Pfam" id="PF23666"/>
    </source>
</evidence>
<dbReference type="InterPro" id="IPR025195">
    <property type="entry name" value="GTA_TIM_dom"/>
</dbReference>
<evidence type="ECO:0000259" key="1">
    <source>
        <dbReference type="Pfam" id="PF13547"/>
    </source>
</evidence>
<dbReference type="InterPro" id="IPR032876">
    <property type="entry name" value="J_dom"/>
</dbReference>
<dbReference type="InterPro" id="IPR056490">
    <property type="entry name" value="Rcc01698_C"/>
</dbReference>
<feature type="domain" description="GTA TIM-barrel-like" evidence="1">
    <location>
        <begin position="416"/>
        <end position="713"/>
    </location>
</feature>
<dbReference type="EMBL" id="RZNJ01000003">
    <property type="protein sequence ID" value="RUT30990.1"/>
    <property type="molecule type" value="Genomic_DNA"/>
</dbReference>
<evidence type="ECO:0000259" key="2">
    <source>
        <dbReference type="Pfam" id="PF13550"/>
    </source>
</evidence>
<organism evidence="4 5">
    <name type="scientific">Arsenicitalea aurantiaca</name>
    <dbReference type="NCBI Taxonomy" id="1783274"/>
    <lineage>
        <taxon>Bacteria</taxon>
        <taxon>Pseudomonadati</taxon>
        <taxon>Pseudomonadota</taxon>
        <taxon>Alphaproteobacteria</taxon>
        <taxon>Hyphomicrobiales</taxon>
        <taxon>Devosiaceae</taxon>
        <taxon>Arsenicitalea</taxon>
    </lineage>
</organism>
<dbReference type="CDD" id="cd19607">
    <property type="entry name" value="GTA_TIM-barrel-like"/>
    <property type="match status" value="1"/>
</dbReference>
<evidence type="ECO:0000313" key="4">
    <source>
        <dbReference type="EMBL" id="RUT30990.1"/>
    </source>
</evidence>
<evidence type="ECO:0008006" key="6">
    <source>
        <dbReference type="Google" id="ProtNLM"/>
    </source>
</evidence>
<feature type="domain" description="Rcc01698-like C-terminal" evidence="3">
    <location>
        <begin position="1017"/>
        <end position="1115"/>
    </location>
</feature>
<dbReference type="RefSeq" id="WP_127188236.1">
    <property type="nucleotide sequence ID" value="NZ_RZNJ01000003.1"/>
</dbReference>
<dbReference type="Pfam" id="PF13550">
    <property type="entry name" value="Phage-tail_3"/>
    <property type="match status" value="1"/>
</dbReference>
<sequence>MATLAFSLAGQMVGGLVGGPIGATVGRALGALAGSAVDGAIFGARPEPVSRTGADIRLQGSSEGGAVPRLYGWARVTGNIIWATELEEISGTASGGKGFLAPRPPEAASEPTIVASFAVALCEGEVQRLGRIWADGQPLETEGLSLRFYRGTQTQGPDSLIEAKQGPGGAPAYRGLCYLVFERLPLGAFGNRIPNISVELCRVVGELEPAIRAVTVIPGASEFGYDPEPRVRLVGPGRTGVENTHLSREVSDWTLSIDELTALCPNLEHVALVVAWFGDDLRCGNCTIRPRVESAGRAVSGPDWQVAGQGRGSVPVVSTHAGGPAYGGTPSDGAVRAAIADLRERGLKVTLYPLVMMDIPAGNALENPYGGGAGQPAYPWRGRITCAPAPGREGSPDTTAGVAAQVSAFLGTGSDWRFRRFVRHYASLAVAAGGVDGFVIGSEMRGMSFLRDGGNGFPFVAGLVGLAGEVRTILGGGTAITYAADWSEFSGLQPEGSPGEKFFHLDPLWASDAIDAVGIDNYMPLTDWRDGEAHANAEAWGGLYDRAYLKAGIAGGEGYDWYYASLADRIAGVRTPIADGVHGEPWIWRFKDLRNWWANAHHDRPGGVRASEPTAWVPRGKPIWFTELGCAAVDKGPNQPNVFGDPKSAESGRPWFSSGAPDPLVQRQFLRAQLEYWGEAENNPVSEIYGGPMLDPDRIYLWTWDARPFPAFPANVEAWSDGPNHLTGHWLTGRLGALAGDELIAAIGADYGIDFGALEAEPPLIHGMLIETVAGARDALAPVLSATGASLHDHPEGLAVARATPKSALSVTRESLVADEGALVTRRRPDPSEALGRLSLAYADRERDYLTGTVTAAQLEGAALGTEGAGLVLDLVGARGAAERMLADRMAGRETIELTLPHSLAGIEPGDVIAPEGEVDGPFEVTEIRDGAARRITARGLAGRVNAAIVTDRPRQTTTAPSPRAMPLLVLAHLPGLPGSSGETRVLAAALAEPWPGDVVVTDALTGTVRGRIGRSAVMGELVEPLGPGRADLWDRANQPLVRLYAGHLAARAEVEVLSGANRLLLETDDGHWEVIGFAEALLEGPGLYRLRGLLRGLEGTDHAIGTAGVGRRIVFRDEAVASWPIGGEWLDQAMSLRLFAGRDDIEGTPASLALTTAPALPLAPVHLRARREMPGGAVRLSWVRRSRAETDGWSGVDAPLDLVPEAYRVTILDDEGRVVRTLEAGGPSVIYGEAEQITDFGALPTRFDFAVRQVSPVLGGGHEARGEFDG</sequence>
<feature type="domain" description="Tip attachment protein J" evidence="2">
    <location>
        <begin position="776"/>
        <end position="929"/>
    </location>
</feature>
<dbReference type="SUPFAM" id="SSF51445">
    <property type="entry name" value="(Trans)glycosidases"/>
    <property type="match status" value="1"/>
</dbReference>
<proteinExistence type="predicted"/>
<dbReference type="InterPro" id="IPR017853">
    <property type="entry name" value="GH"/>
</dbReference>
<dbReference type="Gene3D" id="3.20.20.80">
    <property type="entry name" value="Glycosidases"/>
    <property type="match status" value="1"/>
</dbReference>
<dbReference type="OrthoDB" id="8445115at2"/>
<protein>
    <recommendedName>
        <fullName evidence="6">Host specificity protein</fullName>
    </recommendedName>
</protein>
<dbReference type="Pfam" id="PF23666">
    <property type="entry name" value="Rcc01698_C"/>
    <property type="match status" value="1"/>
</dbReference>
<accession>A0A433XAC3</accession>